<dbReference type="AlphaFoldDB" id="A0AAV1XX49"/>
<comment type="caution">
    <text evidence="3">The sequence shown here is derived from an EMBL/GenBank/DDBJ whole genome shotgun (WGS) entry which is preliminary data.</text>
</comment>
<accession>A0AAV1XX49</accession>
<name>A0AAV1XX49_LUPLU</name>
<dbReference type="GO" id="GO:0009740">
    <property type="term" value="P:gibberellic acid mediated signaling pathway"/>
    <property type="evidence" value="ECO:0007669"/>
    <property type="project" value="TreeGrafter"/>
</dbReference>
<gene>
    <name evidence="3" type="ORF">LLUT_LOCUS27167</name>
</gene>
<evidence type="ECO:0000256" key="1">
    <source>
        <dbReference type="PROSITE-ProRule" id="PRU00042"/>
    </source>
</evidence>
<keyword evidence="1" id="KW-0863">Zinc-finger</keyword>
<organism evidence="3 4">
    <name type="scientific">Lupinus luteus</name>
    <name type="common">European yellow lupine</name>
    <dbReference type="NCBI Taxonomy" id="3873"/>
    <lineage>
        <taxon>Eukaryota</taxon>
        <taxon>Viridiplantae</taxon>
        <taxon>Streptophyta</taxon>
        <taxon>Embryophyta</taxon>
        <taxon>Tracheophyta</taxon>
        <taxon>Spermatophyta</taxon>
        <taxon>Magnoliopsida</taxon>
        <taxon>eudicotyledons</taxon>
        <taxon>Gunneridae</taxon>
        <taxon>Pentapetalae</taxon>
        <taxon>rosids</taxon>
        <taxon>fabids</taxon>
        <taxon>Fabales</taxon>
        <taxon>Fabaceae</taxon>
        <taxon>Papilionoideae</taxon>
        <taxon>50 kb inversion clade</taxon>
        <taxon>genistoids sensu lato</taxon>
        <taxon>core genistoids</taxon>
        <taxon>Genisteae</taxon>
        <taxon>Lupinus</taxon>
    </lineage>
</organism>
<protein>
    <recommendedName>
        <fullName evidence="2">C2H2-type domain-containing protein</fullName>
    </recommendedName>
</protein>
<dbReference type="GO" id="GO:0005634">
    <property type="term" value="C:nucleus"/>
    <property type="evidence" value="ECO:0007669"/>
    <property type="project" value="TreeGrafter"/>
</dbReference>
<dbReference type="InterPro" id="IPR013087">
    <property type="entry name" value="Znf_C2H2_type"/>
</dbReference>
<dbReference type="PANTHER" id="PTHR46353">
    <property type="entry name" value="ZINC FINGER PROTEIN 5"/>
    <property type="match status" value="1"/>
</dbReference>
<dbReference type="Gene3D" id="3.30.160.60">
    <property type="entry name" value="Classic Zinc Finger"/>
    <property type="match status" value="1"/>
</dbReference>
<dbReference type="GO" id="GO:0000976">
    <property type="term" value="F:transcription cis-regulatory region binding"/>
    <property type="evidence" value="ECO:0007669"/>
    <property type="project" value="TreeGrafter"/>
</dbReference>
<dbReference type="PROSITE" id="PS50157">
    <property type="entry name" value="ZINC_FINGER_C2H2_2"/>
    <property type="match status" value="1"/>
</dbReference>
<proteinExistence type="predicted"/>
<dbReference type="InterPro" id="IPR044299">
    <property type="entry name" value="GIS3/ZFP5/ZFP6"/>
</dbReference>
<dbReference type="InterPro" id="IPR036236">
    <property type="entry name" value="Znf_C2H2_sf"/>
</dbReference>
<dbReference type="GO" id="GO:0009736">
    <property type="term" value="P:cytokinin-activated signaling pathway"/>
    <property type="evidence" value="ECO:0007669"/>
    <property type="project" value="TreeGrafter"/>
</dbReference>
<feature type="domain" description="C2H2-type" evidence="2">
    <location>
        <begin position="72"/>
        <end position="99"/>
    </location>
</feature>
<evidence type="ECO:0000313" key="4">
    <source>
        <dbReference type="Proteomes" id="UP001497480"/>
    </source>
</evidence>
<keyword evidence="1" id="KW-0862">Zinc</keyword>
<dbReference type="GO" id="GO:0008270">
    <property type="term" value="F:zinc ion binding"/>
    <property type="evidence" value="ECO:0007669"/>
    <property type="project" value="UniProtKB-KW"/>
</dbReference>
<dbReference type="GO" id="GO:0010090">
    <property type="term" value="P:trichome morphogenesis"/>
    <property type="evidence" value="ECO:0007669"/>
    <property type="project" value="InterPro"/>
</dbReference>
<dbReference type="PANTHER" id="PTHR46353:SF5">
    <property type="entry name" value="ZINC FINGER PROTEIN 5"/>
    <property type="match status" value="1"/>
</dbReference>
<evidence type="ECO:0000259" key="2">
    <source>
        <dbReference type="PROSITE" id="PS50157"/>
    </source>
</evidence>
<keyword evidence="4" id="KW-1185">Reference proteome</keyword>
<dbReference type="SUPFAM" id="SSF57667">
    <property type="entry name" value="beta-beta-alpha zinc fingers"/>
    <property type="match status" value="1"/>
</dbReference>
<evidence type="ECO:0000313" key="3">
    <source>
        <dbReference type="EMBL" id="CAL0326107.1"/>
    </source>
</evidence>
<sequence length="109" mass="12191">MFEDPTQGSVPSSSYSFKDRFGGPNIWLGTGEPPWPWWNLTVAASFDGTTTGGGEKIAQDKSSARDQDERKFECQYCLKEFANSQALGLHQNAHKKERTKESCSFKPEP</sequence>
<keyword evidence="1" id="KW-0479">Metal-binding</keyword>
<dbReference type="EMBL" id="CAXHTB010000019">
    <property type="protein sequence ID" value="CAL0326107.1"/>
    <property type="molecule type" value="Genomic_DNA"/>
</dbReference>
<dbReference type="Proteomes" id="UP001497480">
    <property type="component" value="Unassembled WGS sequence"/>
</dbReference>
<dbReference type="PROSITE" id="PS00028">
    <property type="entry name" value="ZINC_FINGER_C2H2_1"/>
    <property type="match status" value="1"/>
</dbReference>
<reference evidence="3 4" key="1">
    <citation type="submission" date="2024-03" db="EMBL/GenBank/DDBJ databases">
        <authorList>
            <person name="Martinez-Hernandez J."/>
        </authorList>
    </citation>
    <scope>NUCLEOTIDE SEQUENCE [LARGE SCALE GENOMIC DNA]</scope>
</reference>
<dbReference type="GO" id="GO:0003700">
    <property type="term" value="F:DNA-binding transcription factor activity"/>
    <property type="evidence" value="ECO:0007669"/>
    <property type="project" value="TreeGrafter"/>
</dbReference>